<reference evidence="2" key="1">
    <citation type="journal article" date="2023" name="Science">
        <title>Elucidation of the pathway for biosynthesis of saponin adjuvants from the soapbark tree.</title>
        <authorList>
            <person name="Reed J."/>
            <person name="Orme A."/>
            <person name="El-Demerdash A."/>
            <person name="Owen C."/>
            <person name="Martin L.B.B."/>
            <person name="Misra R.C."/>
            <person name="Kikuchi S."/>
            <person name="Rejzek M."/>
            <person name="Martin A.C."/>
            <person name="Harkess A."/>
            <person name="Leebens-Mack J."/>
            <person name="Louveau T."/>
            <person name="Stephenson M.J."/>
            <person name="Osbourn A."/>
        </authorList>
    </citation>
    <scope>NUCLEOTIDE SEQUENCE</scope>
    <source>
        <strain evidence="2">S10</strain>
    </source>
</reference>
<dbReference type="EMBL" id="JARAOO010000006">
    <property type="protein sequence ID" value="KAJ7966896.1"/>
    <property type="molecule type" value="Genomic_DNA"/>
</dbReference>
<dbReference type="KEGG" id="qsa:O6P43_016297"/>
<sequence>MQQLAPMPIHPGHATPSSQAIPMPYIQTIRPLTSLPQHWQQTTPPLGNMSGFPASGAPFSSYTFPPSSYGQPQDNANAPSQFQLVSQMHAPVAPATGQPWLSSVSQSAALAALLQ</sequence>
<protein>
    <submittedName>
        <fullName evidence="2">Pre-mRNA-processing protein 40A</fullName>
    </submittedName>
</protein>
<proteinExistence type="predicted"/>
<evidence type="ECO:0000256" key="1">
    <source>
        <dbReference type="SAM" id="MobiDB-lite"/>
    </source>
</evidence>
<accession>A0AAD7PST0</accession>
<organism evidence="2 3">
    <name type="scientific">Quillaja saponaria</name>
    <name type="common">Soap bark tree</name>
    <dbReference type="NCBI Taxonomy" id="32244"/>
    <lineage>
        <taxon>Eukaryota</taxon>
        <taxon>Viridiplantae</taxon>
        <taxon>Streptophyta</taxon>
        <taxon>Embryophyta</taxon>
        <taxon>Tracheophyta</taxon>
        <taxon>Spermatophyta</taxon>
        <taxon>Magnoliopsida</taxon>
        <taxon>eudicotyledons</taxon>
        <taxon>Gunneridae</taxon>
        <taxon>Pentapetalae</taxon>
        <taxon>rosids</taxon>
        <taxon>fabids</taxon>
        <taxon>Fabales</taxon>
        <taxon>Quillajaceae</taxon>
        <taxon>Quillaja</taxon>
    </lineage>
</organism>
<evidence type="ECO:0000313" key="2">
    <source>
        <dbReference type="EMBL" id="KAJ7966896.1"/>
    </source>
</evidence>
<evidence type="ECO:0000313" key="3">
    <source>
        <dbReference type="Proteomes" id="UP001163823"/>
    </source>
</evidence>
<name>A0AAD7PST0_QUISA</name>
<dbReference type="AlphaFoldDB" id="A0AAD7PST0"/>
<gene>
    <name evidence="2" type="ORF">O6P43_016297</name>
</gene>
<feature type="region of interest" description="Disordered" evidence="1">
    <location>
        <begin position="1"/>
        <end position="20"/>
    </location>
</feature>
<keyword evidence="3" id="KW-1185">Reference proteome</keyword>
<dbReference type="Proteomes" id="UP001163823">
    <property type="component" value="Chromosome 6"/>
</dbReference>
<comment type="caution">
    <text evidence="2">The sequence shown here is derived from an EMBL/GenBank/DDBJ whole genome shotgun (WGS) entry which is preliminary data.</text>
</comment>